<organism evidence="1 2">
    <name type="scientific">Boeremia exigua</name>
    <dbReference type="NCBI Taxonomy" id="749465"/>
    <lineage>
        <taxon>Eukaryota</taxon>
        <taxon>Fungi</taxon>
        <taxon>Dikarya</taxon>
        <taxon>Ascomycota</taxon>
        <taxon>Pezizomycotina</taxon>
        <taxon>Dothideomycetes</taxon>
        <taxon>Pleosporomycetidae</taxon>
        <taxon>Pleosporales</taxon>
        <taxon>Pleosporineae</taxon>
        <taxon>Didymellaceae</taxon>
        <taxon>Boeremia</taxon>
    </lineage>
</organism>
<dbReference type="EMBL" id="JAPHNI010000049">
    <property type="protein sequence ID" value="KAJ8117541.1"/>
    <property type="molecule type" value="Genomic_DNA"/>
</dbReference>
<keyword evidence="2" id="KW-1185">Reference proteome</keyword>
<accession>A0ACC2IQR2</accession>
<dbReference type="Proteomes" id="UP001153331">
    <property type="component" value="Unassembled WGS sequence"/>
</dbReference>
<reference evidence="1" key="1">
    <citation type="submission" date="2022-11" db="EMBL/GenBank/DDBJ databases">
        <title>Genome Sequence of Boeremia exigua.</title>
        <authorList>
            <person name="Buettner E."/>
        </authorList>
    </citation>
    <scope>NUCLEOTIDE SEQUENCE</scope>
    <source>
        <strain evidence="1">CU02</strain>
    </source>
</reference>
<evidence type="ECO:0000313" key="1">
    <source>
        <dbReference type="EMBL" id="KAJ8117541.1"/>
    </source>
</evidence>
<gene>
    <name evidence="1" type="ORF">OPT61_g1292</name>
</gene>
<evidence type="ECO:0000313" key="2">
    <source>
        <dbReference type="Proteomes" id="UP001153331"/>
    </source>
</evidence>
<sequence>MSLRDASVSPFDDIRRESIALQAEQRRVRSSSQLNYRDGANQFSENLSFHSHEDARQRSHLIQQQRQQGYARRQYGSQVTVLTANEHHAVLARQAERDNLLSQTLVYDTQRSRAPSSSATNTFEMLHTRPRWTPQVADRVERDMLLRQTARAGRMGRSAPSRSHQIERGNWHSY</sequence>
<comment type="caution">
    <text evidence="1">The sequence shown here is derived from an EMBL/GenBank/DDBJ whole genome shotgun (WGS) entry which is preliminary data.</text>
</comment>
<proteinExistence type="predicted"/>
<protein>
    <submittedName>
        <fullName evidence="1">Uncharacterized protein</fullName>
    </submittedName>
</protein>
<name>A0ACC2IQR2_9PLEO</name>